<dbReference type="GO" id="GO:0005829">
    <property type="term" value="C:cytosol"/>
    <property type="evidence" value="ECO:0007669"/>
    <property type="project" value="TreeGrafter"/>
</dbReference>
<dbReference type="GO" id="GO:0042276">
    <property type="term" value="P:error-prone translesion synthesis"/>
    <property type="evidence" value="ECO:0007669"/>
    <property type="project" value="TreeGrafter"/>
</dbReference>
<dbReference type="GO" id="GO:0003887">
    <property type="term" value="F:DNA-directed DNA polymerase activity"/>
    <property type="evidence" value="ECO:0007669"/>
    <property type="project" value="TreeGrafter"/>
</dbReference>
<dbReference type="GO" id="GO:0009432">
    <property type="term" value="P:SOS response"/>
    <property type="evidence" value="ECO:0007669"/>
    <property type="project" value="UniProtKB-KW"/>
</dbReference>
<organism evidence="7">
    <name type="scientific">Desulfurivibrio alkaliphilus</name>
    <dbReference type="NCBI Taxonomy" id="427923"/>
    <lineage>
        <taxon>Bacteria</taxon>
        <taxon>Pseudomonadati</taxon>
        <taxon>Thermodesulfobacteriota</taxon>
        <taxon>Desulfobulbia</taxon>
        <taxon>Desulfobulbales</taxon>
        <taxon>Desulfobulbaceae</taxon>
        <taxon>Desulfurivibrio</taxon>
    </lineage>
</organism>
<dbReference type="GO" id="GO:0006281">
    <property type="term" value="P:DNA repair"/>
    <property type="evidence" value="ECO:0007669"/>
    <property type="project" value="UniProtKB-KW"/>
</dbReference>
<dbReference type="Gene3D" id="3.40.1170.60">
    <property type="match status" value="1"/>
</dbReference>
<dbReference type="InterPro" id="IPR043128">
    <property type="entry name" value="Rev_trsase/Diguanyl_cyclase"/>
</dbReference>
<evidence type="ECO:0000313" key="7">
    <source>
        <dbReference type="EMBL" id="HET98232.1"/>
    </source>
</evidence>
<dbReference type="Gene3D" id="1.10.150.20">
    <property type="entry name" value="5' to 3' exonuclease, C-terminal subdomain"/>
    <property type="match status" value="1"/>
</dbReference>
<dbReference type="Proteomes" id="UP000885986">
    <property type="component" value="Unassembled WGS sequence"/>
</dbReference>
<feature type="domain" description="UmuC" evidence="6">
    <location>
        <begin position="5"/>
        <end position="188"/>
    </location>
</feature>
<evidence type="ECO:0000256" key="3">
    <source>
        <dbReference type="ARBA" id="ARBA00023199"/>
    </source>
</evidence>
<proteinExistence type="inferred from homology"/>
<dbReference type="AlphaFoldDB" id="A0A7C2XMX4"/>
<keyword evidence="5" id="KW-0742">SOS response</keyword>
<evidence type="ECO:0000256" key="4">
    <source>
        <dbReference type="ARBA" id="ARBA00023204"/>
    </source>
</evidence>
<sequence>MGRIFSLLDCNNFYVSCERLFNPRLADRPVVVLSNNDGCIIARSNEAKKLGIGMGEPFFRCRRLIEAHRVEVFSSNFPLYGDISRRVMELLGQLEPEVEIYSIDEAFIRLPASSPAKLLINGRNIRDAIGRQVGIPVSIGFGPTKTLAKIANRIAKKETEHEGVFLLPEQGLDDLLATVAVDDVWGIGPRSAARLATRGIHTALALKNADDGWLRRHLGITGLRVAMELRGVSCLPLVSAPPAGKSIASSRSFGRPVTALADLREALSSYVSLAAAKLRHQRQKTGALQIYLADNLFSADHGRQVDGMAVNLTQPTSDTPELISRAAAVLERLYRPGRSYRKVGVVLLDLSPACQAQPSLFQPPLREREELMGALDRINRRWGRDTIHSAANGLAKNWKNKQSRKSPAYTTSWHELPVVV</sequence>
<dbReference type="Pfam" id="PF11799">
    <property type="entry name" value="IMS_C"/>
    <property type="match status" value="1"/>
</dbReference>
<dbReference type="SUPFAM" id="SSF56672">
    <property type="entry name" value="DNA/RNA polymerases"/>
    <property type="match status" value="1"/>
</dbReference>
<comment type="similarity">
    <text evidence="1">Belongs to the DNA polymerase type-Y family.</text>
</comment>
<dbReference type="Pfam" id="PF13438">
    <property type="entry name" value="DUF4113"/>
    <property type="match status" value="1"/>
</dbReference>
<dbReference type="InterPro" id="IPR043502">
    <property type="entry name" value="DNA/RNA_pol_sf"/>
</dbReference>
<evidence type="ECO:0000259" key="6">
    <source>
        <dbReference type="PROSITE" id="PS50173"/>
    </source>
</evidence>
<dbReference type="InterPro" id="IPR036775">
    <property type="entry name" value="DNA_pol_Y-fam_lit_finger_sf"/>
</dbReference>
<dbReference type="GO" id="GO:0003684">
    <property type="term" value="F:damaged DNA binding"/>
    <property type="evidence" value="ECO:0007669"/>
    <property type="project" value="InterPro"/>
</dbReference>
<dbReference type="CDD" id="cd01700">
    <property type="entry name" value="PolY_Pol_V_umuC"/>
    <property type="match status" value="1"/>
</dbReference>
<dbReference type="EMBL" id="DSDS01000137">
    <property type="protein sequence ID" value="HET98232.1"/>
    <property type="molecule type" value="Genomic_DNA"/>
</dbReference>
<keyword evidence="3" id="KW-0741">SOS mutagenesis</keyword>
<name>A0A7C2XMX4_9BACT</name>
<dbReference type="PANTHER" id="PTHR11076:SF34">
    <property type="entry name" value="PROTEIN UMUC"/>
    <property type="match status" value="1"/>
</dbReference>
<evidence type="ECO:0000256" key="1">
    <source>
        <dbReference type="ARBA" id="ARBA00010945"/>
    </source>
</evidence>
<evidence type="ECO:0000256" key="2">
    <source>
        <dbReference type="ARBA" id="ARBA00022763"/>
    </source>
</evidence>
<dbReference type="InterPro" id="IPR001126">
    <property type="entry name" value="UmuC"/>
</dbReference>
<protein>
    <submittedName>
        <fullName evidence="7">Y-family DNA polymerase</fullName>
    </submittedName>
</protein>
<keyword evidence="2" id="KW-0227">DNA damage</keyword>
<gene>
    <name evidence="7" type="ORF">ENN98_06005</name>
</gene>
<dbReference type="Gene3D" id="3.30.1490.100">
    <property type="entry name" value="DNA polymerase, Y-family, little finger domain"/>
    <property type="match status" value="1"/>
</dbReference>
<dbReference type="InterPro" id="IPR017961">
    <property type="entry name" value="DNA_pol_Y-fam_little_finger"/>
</dbReference>
<accession>A0A7C2XMX4</accession>
<dbReference type="PROSITE" id="PS50173">
    <property type="entry name" value="UMUC"/>
    <property type="match status" value="1"/>
</dbReference>
<dbReference type="Gene3D" id="3.30.70.270">
    <property type="match status" value="1"/>
</dbReference>
<dbReference type="InterPro" id="IPR025188">
    <property type="entry name" value="DUF4113"/>
</dbReference>
<keyword evidence="4" id="KW-0234">DNA repair</keyword>
<comment type="caution">
    <text evidence="7">The sequence shown here is derived from an EMBL/GenBank/DDBJ whole genome shotgun (WGS) entry which is preliminary data.</text>
</comment>
<evidence type="ECO:0000256" key="5">
    <source>
        <dbReference type="ARBA" id="ARBA00023236"/>
    </source>
</evidence>
<dbReference type="Pfam" id="PF00817">
    <property type="entry name" value="IMS"/>
    <property type="match status" value="1"/>
</dbReference>
<reference evidence="7" key="1">
    <citation type="journal article" date="2020" name="mSystems">
        <title>Genome- and Community-Level Interaction Insights into Carbon Utilization and Element Cycling Functions of Hydrothermarchaeota in Hydrothermal Sediment.</title>
        <authorList>
            <person name="Zhou Z."/>
            <person name="Liu Y."/>
            <person name="Xu W."/>
            <person name="Pan J."/>
            <person name="Luo Z.H."/>
            <person name="Li M."/>
        </authorList>
    </citation>
    <scope>NUCLEOTIDE SEQUENCE [LARGE SCALE GENOMIC DNA]</scope>
    <source>
        <strain evidence="7">SpSt-1224</strain>
    </source>
</reference>
<dbReference type="InterPro" id="IPR050116">
    <property type="entry name" value="DNA_polymerase-Y"/>
</dbReference>
<dbReference type="PANTHER" id="PTHR11076">
    <property type="entry name" value="DNA REPAIR POLYMERASE UMUC / TRANSFERASE FAMILY MEMBER"/>
    <property type="match status" value="1"/>
</dbReference>